<dbReference type="AlphaFoldDB" id="A0A5B6VDE3"/>
<dbReference type="OrthoDB" id="289228at2759"/>
<protein>
    <submittedName>
        <fullName evidence="2">TLD-domain containing nucleolar protein isoform 1</fullName>
    </submittedName>
</protein>
<sequence length="593" mass="65744">MGASSSMEQPVSAEQRELENIAASTGALPLLQKSFSNLSDPQTNAISVQTLQQCFHLCYEDPVCESQQKPESFPRLLDHLGSSIVDLFFLSEKGGINWLGFLGGYVKCCGRMSTSMSLNILLRIFAMAVKKLGLSSNLEFEPDDADCKINGSLLPSDLLLLLWMCWAMLWNVRTLKSSERKGNLLLPDINHLVLSAVVACAEVDSSFDLWNCDIVGLDVQLPVGKFLNWAITTAPTLSDCLTQYVNRRLQISVLAEDEEGSSESISGDMSPNASQALLLTRGRAWAISLAPRSTITEEILKLCFSADIVGTDENLLYRFVISPLMSSTHGKGLNRFWSNVEGYHGPLLVLISANSEDAYQDNNKARKWIIGALTQQGFENKDTFYGSLGNLYAISPIFHVFSPSGACGRGQGTCIEDVRIHSLPGLCNQVSVGPFSFSVDDLVNIINHKILTGKEKNYVYSHLHPTGRVYESHPKPVGIAFGGTTTNERIFIDEDFAKLTVRHHAMDKTYQPGSLIPNQGFLPVEASISEVEVWGLGGKTAKEVQDSYKKREELFTEQRRKVDLKTFATWDDSPEKMMMDMMGDPNRVQREDR</sequence>
<dbReference type="Pfam" id="PF07534">
    <property type="entry name" value="TLD"/>
    <property type="match status" value="2"/>
</dbReference>
<proteinExistence type="predicted"/>
<organism evidence="2 3">
    <name type="scientific">Gossypium australe</name>
    <dbReference type="NCBI Taxonomy" id="47621"/>
    <lineage>
        <taxon>Eukaryota</taxon>
        <taxon>Viridiplantae</taxon>
        <taxon>Streptophyta</taxon>
        <taxon>Embryophyta</taxon>
        <taxon>Tracheophyta</taxon>
        <taxon>Spermatophyta</taxon>
        <taxon>Magnoliopsida</taxon>
        <taxon>eudicotyledons</taxon>
        <taxon>Gunneridae</taxon>
        <taxon>Pentapetalae</taxon>
        <taxon>rosids</taxon>
        <taxon>malvids</taxon>
        <taxon>Malvales</taxon>
        <taxon>Malvaceae</taxon>
        <taxon>Malvoideae</taxon>
        <taxon>Gossypium</taxon>
    </lineage>
</organism>
<dbReference type="EMBL" id="SMMG02000007">
    <property type="protein sequence ID" value="KAA3467047.1"/>
    <property type="molecule type" value="Genomic_DNA"/>
</dbReference>
<accession>A0A5B6VDE3</accession>
<dbReference type="PANTHER" id="PTHR23354:SF104">
    <property type="entry name" value="TLD-DOMAIN CONTAINING NUCLEOLAR PROTEIN"/>
    <property type="match status" value="1"/>
</dbReference>
<dbReference type="PANTHER" id="PTHR23354">
    <property type="entry name" value="NUCLEOLAR PROTEIN 7/ESTROGEN RECEPTOR COACTIVATOR-RELATED"/>
    <property type="match status" value="1"/>
</dbReference>
<gene>
    <name evidence="2" type="ORF">EPI10_002094</name>
</gene>
<evidence type="ECO:0000313" key="3">
    <source>
        <dbReference type="Proteomes" id="UP000325315"/>
    </source>
</evidence>
<dbReference type="Proteomes" id="UP000325315">
    <property type="component" value="Unassembled WGS sequence"/>
</dbReference>
<feature type="domain" description="TLDc" evidence="1">
    <location>
        <begin position="292"/>
        <end position="537"/>
    </location>
</feature>
<comment type="caution">
    <text evidence="2">The sequence shown here is derived from an EMBL/GenBank/DDBJ whole genome shotgun (WGS) entry which is preliminary data.</text>
</comment>
<evidence type="ECO:0000259" key="1">
    <source>
        <dbReference type="SMART" id="SM00584"/>
    </source>
</evidence>
<dbReference type="SMART" id="SM00584">
    <property type="entry name" value="TLDc"/>
    <property type="match status" value="1"/>
</dbReference>
<reference evidence="3" key="1">
    <citation type="journal article" date="2019" name="Plant Biotechnol. J.">
        <title>Genome sequencing of the Australian wild diploid species Gossypium australe highlights disease resistance and delayed gland morphogenesis.</title>
        <authorList>
            <person name="Cai Y."/>
            <person name="Cai X."/>
            <person name="Wang Q."/>
            <person name="Wang P."/>
            <person name="Zhang Y."/>
            <person name="Cai C."/>
            <person name="Xu Y."/>
            <person name="Wang K."/>
            <person name="Zhou Z."/>
            <person name="Wang C."/>
            <person name="Geng S."/>
            <person name="Li B."/>
            <person name="Dong Q."/>
            <person name="Hou Y."/>
            <person name="Wang H."/>
            <person name="Ai P."/>
            <person name="Liu Z."/>
            <person name="Yi F."/>
            <person name="Sun M."/>
            <person name="An G."/>
            <person name="Cheng J."/>
            <person name="Zhang Y."/>
            <person name="Shi Q."/>
            <person name="Xie Y."/>
            <person name="Shi X."/>
            <person name="Chang Y."/>
            <person name="Huang F."/>
            <person name="Chen Y."/>
            <person name="Hong S."/>
            <person name="Mi L."/>
            <person name="Sun Q."/>
            <person name="Zhang L."/>
            <person name="Zhou B."/>
            <person name="Peng R."/>
            <person name="Zhang X."/>
            <person name="Liu F."/>
        </authorList>
    </citation>
    <scope>NUCLEOTIDE SEQUENCE [LARGE SCALE GENOMIC DNA]</scope>
    <source>
        <strain evidence="3">cv. PA1801</strain>
    </source>
</reference>
<name>A0A5B6VDE3_9ROSI</name>
<evidence type="ECO:0000313" key="2">
    <source>
        <dbReference type="EMBL" id="KAA3467047.1"/>
    </source>
</evidence>
<keyword evidence="3" id="KW-1185">Reference proteome</keyword>
<dbReference type="InterPro" id="IPR006571">
    <property type="entry name" value="TLDc_dom"/>
</dbReference>